<dbReference type="InterPro" id="IPR003661">
    <property type="entry name" value="HisK_dim/P_dom"/>
</dbReference>
<proteinExistence type="predicted"/>
<dbReference type="InterPro" id="IPR003594">
    <property type="entry name" value="HATPase_dom"/>
</dbReference>
<dbReference type="GO" id="GO:0005737">
    <property type="term" value="C:cytoplasm"/>
    <property type="evidence" value="ECO:0007669"/>
    <property type="project" value="InterPro"/>
</dbReference>
<evidence type="ECO:0000256" key="2">
    <source>
        <dbReference type="ARBA" id="ARBA00004236"/>
    </source>
</evidence>
<dbReference type="InterPro" id="IPR003018">
    <property type="entry name" value="GAF"/>
</dbReference>
<feature type="active site" evidence="10">
    <location>
        <position position="48"/>
    </location>
</feature>
<dbReference type="GO" id="GO:0005524">
    <property type="term" value="F:ATP binding"/>
    <property type="evidence" value="ECO:0007669"/>
    <property type="project" value="UniProtKB-KW"/>
</dbReference>
<feature type="modified residue" description="4-aspartylphosphate" evidence="11">
    <location>
        <position position="873"/>
    </location>
</feature>
<feature type="active site" evidence="10">
    <location>
        <position position="137"/>
    </location>
</feature>
<dbReference type="Pfam" id="PF08448">
    <property type="entry name" value="PAS_4"/>
    <property type="match status" value="1"/>
</dbReference>
<dbReference type="PROSITE" id="PS50110">
    <property type="entry name" value="RESPONSE_REGULATORY"/>
    <property type="match status" value="1"/>
</dbReference>
<evidence type="ECO:0000259" key="12">
    <source>
        <dbReference type="PROSITE" id="PS50109"/>
    </source>
</evidence>
<dbReference type="InterPro" id="IPR036890">
    <property type="entry name" value="HATPase_C_sf"/>
</dbReference>
<comment type="subcellular location">
    <subcellularLocation>
        <location evidence="2">Cell membrane</location>
    </subcellularLocation>
</comment>
<dbReference type="GO" id="GO:0000156">
    <property type="term" value="F:phosphorelay response regulator activity"/>
    <property type="evidence" value="ECO:0007669"/>
    <property type="project" value="InterPro"/>
</dbReference>
<dbReference type="EC" id="2.7.13.3" evidence="3"/>
<evidence type="ECO:0000256" key="10">
    <source>
        <dbReference type="PROSITE-ProRule" id="PRU00050"/>
    </source>
</evidence>
<evidence type="ECO:0000256" key="1">
    <source>
        <dbReference type="ARBA" id="ARBA00000085"/>
    </source>
</evidence>
<evidence type="ECO:0000256" key="8">
    <source>
        <dbReference type="ARBA" id="ARBA00022840"/>
    </source>
</evidence>
<dbReference type="SUPFAM" id="SSF52172">
    <property type="entry name" value="CheY-like"/>
    <property type="match status" value="1"/>
</dbReference>
<dbReference type="SMART" id="SM00388">
    <property type="entry name" value="HisKA"/>
    <property type="match status" value="1"/>
</dbReference>
<dbReference type="SMART" id="SM00448">
    <property type="entry name" value="REC"/>
    <property type="match status" value="1"/>
</dbReference>
<dbReference type="GO" id="GO:0005886">
    <property type="term" value="C:plasma membrane"/>
    <property type="evidence" value="ECO:0007669"/>
    <property type="project" value="UniProtKB-SubCell"/>
</dbReference>
<dbReference type="InterPro" id="IPR011006">
    <property type="entry name" value="CheY-like_superfamily"/>
</dbReference>
<accession>A0A8J3T001</accession>
<keyword evidence="10" id="KW-0145">Chemotaxis</keyword>
<dbReference type="InterPro" id="IPR000673">
    <property type="entry name" value="Sig_transdc_resp-reg_Me-estase"/>
</dbReference>
<evidence type="ECO:0000256" key="5">
    <source>
        <dbReference type="ARBA" id="ARBA00022679"/>
    </source>
</evidence>
<dbReference type="SUPFAM" id="SSF52738">
    <property type="entry name" value="Methylesterase CheB, C-terminal domain"/>
    <property type="match status" value="1"/>
</dbReference>
<dbReference type="InterPro" id="IPR004358">
    <property type="entry name" value="Sig_transdc_His_kin-like_C"/>
</dbReference>
<evidence type="ECO:0000256" key="3">
    <source>
        <dbReference type="ARBA" id="ARBA00012438"/>
    </source>
</evidence>
<dbReference type="GO" id="GO:0000155">
    <property type="term" value="F:phosphorelay sensor kinase activity"/>
    <property type="evidence" value="ECO:0007669"/>
    <property type="project" value="InterPro"/>
</dbReference>
<protein>
    <recommendedName>
        <fullName evidence="3">histidine kinase</fullName>
        <ecNumber evidence="3">2.7.13.3</ecNumber>
    </recommendedName>
</protein>
<dbReference type="Gene3D" id="3.30.565.10">
    <property type="entry name" value="Histidine kinase-like ATPase, C-terminal domain"/>
    <property type="match status" value="1"/>
</dbReference>
<dbReference type="Pfam" id="PF13185">
    <property type="entry name" value="GAF_2"/>
    <property type="match status" value="1"/>
</dbReference>
<evidence type="ECO:0000259" key="13">
    <source>
        <dbReference type="PROSITE" id="PS50110"/>
    </source>
</evidence>
<evidence type="ECO:0000259" key="14">
    <source>
        <dbReference type="PROSITE" id="PS50112"/>
    </source>
</evidence>
<gene>
    <name evidence="16" type="ORF">Pta02_55800</name>
</gene>
<dbReference type="InterPro" id="IPR035909">
    <property type="entry name" value="CheB_C"/>
</dbReference>
<keyword evidence="9" id="KW-0902">Two-component regulatory system</keyword>
<dbReference type="Pfam" id="PF13426">
    <property type="entry name" value="PAS_9"/>
    <property type="match status" value="1"/>
</dbReference>
<dbReference type="NCBIfam" id="TIGR00229">
    <property type="entry name" value="sensory_box"/>
    <property type="match status" value="1"/>
</dbReference>
<keyword evidence="17" id="KW-1185">Reference proteome</keyword>
<dbReference type="Pfam" id="PF00512">
    <property type="entry name" value="HisKA"/>
    <property type="match status" value="1"/>
</dbReference>
<keyword evidence="8" id="KW-0067">ATP-binding</keyword>
<dbReference type="EMBL" id="BOOK01000039">
    <property type="protein sequence ID" value="GII03572.1"/>
    <property type="molecule type" value="Genomic_DNA"/>
</dbReference>
<dbReference type="Gene3D" id="3.40.50.2300">
    <property type="match status" value="1"/>
</dbReference>
<organism evidence="16 17">
    <name type="scientific">Planobispora takensis</name>
    <dbReference type="NCBI Taxonomy" id="1367882"/>
    <lineage>
        <taxon>Bacteria</taxon>
        <taxon>Bacillati</taxon>
        <taxon>Actinomycetota</taxon>
        <taxon>Actinomycetes</taxon>
        <taxon>Streptosporangiales</taxon>
        <taxon>Streptosporangiaceae</taxon>
        <taxon>Planobispora</taxon>
    </lineage>
</organism>
<dbReference type="SMART" id="SM00091">
    <property type="entry name" value="PAS"/>
    <property type="match status" value="1"/>
</dbReference>
<dbReference type="Pfam" id="PF02518">
    <property type="entry name" value="HATPase_c"/>
    <property type="match status" value="1"/>
</dbReference>
<keyword evidence="4 11" id="KW-0597">Phosphoprotein</keyword>
<dbReference type="RefSeq" id="WP_203877844.1">
    <property type="nucleotide sequence ID" value="NZ_BOOK01000039.1"/>
</dbReference>
<dbReference type="Gene3D" id="1.10.287.130">
    <property type="match status" value="1"/>
</dbReference>
<dbReference type="GO" id="GO:0008984">
    <property type="term" value="F:protein-glutamate methylesterase activity"/>
    <property type="evidence" value="ECO:0007669"/>
    <property type="project" value="InterPro"/>
</dbReference>
<dbReference type="Gene3D" id="3.30.450.40">
    <property type="match status" value="1"/>
</dbReference>
<dbReference type="Proteomes" id="UP000634476">
    <property type="component" value="Unassembled WGS sequence"/>
</dbReference>
<dbReference type="PROSITE" id="PS50112">
    <property type="entry name" value="PAS"/>
    <property type="match status" value="1"/>
</dbReference>
<feature type="active site" evidence="10">
    <location>
        <position position="21"/>
    </location>
</feature>
<dbReference type="FunFam" id="1.10.287.130:FF:000045">
    <property type="entry name" value="Two-component system sensor histidine kinase/response regulator"/>
    <property type="match status" value="1"/>
</dbReference>
<dbReference type="CDD" id="cd00082">
    <property type="entry name" value="HisKA"/>
    <property type="match status" value="1"/>
</dbReference>
<dbReference type="Gene3D" id="3.30.450.20">
    <property type="entry name" value="PAS domain"/>
    <property type="match status" value="2"/>
</dbReference>
<dbReference type="SUPFAM" id="SSF55874">
    <property type="entry name" value="ATPase domain of HSP90 chaperone/DNA topoisomerase II/histidine kinase"/>
    <property type="match status" value="1"/>
</dbReference>
<dbReference type="PROSITE" id="PS50122">
    <property type="entry name" value="CHEB"/>
    <property type="match status" value="1"/>
</dbReference>
<dbReference type="InterPro" id="IPR001789">
    <property type="entry name" value="Sig_transdc_resp-reg_receiver"/>
</dbReference>
<dbReference type="PRINTS" id="PR00344">
    <property type="entry name" value="BCTRLSENSOR"/>
</dbReference>
<feature type="domain" description="Histidine kinase" evidence="12">
    <location>
        <begin position="549"/>
        <end position="766"/>
    </location>
</feature>
<dbReference type="InterPro" id="IPR036097">
    <property type="entry name" value="HisK_dim/P_sf"/>
</dbReference>
<dbReference type="CDD" id="cd16433">
    <property type="entry name" value="CheB"/>
    <property type="match status" value="1"/>
</dbReference>
<dbReference type="Pfam" id="PF01339">
    <property type="entry name" value="CheB_methylest"/>
    <property type="match status" value="1"/>
</dbReference>
<dbReference type="GO" id="GO:0006935">
    <property type="term" value="P:chemotaxis"/>
    <property type="evidence" value="ECO:0007669"/>
    <property type="project" value="UniProtKB-UniRule"/>
</dbReference>
<dbReference type="InterPro" id="IPR013656">
    <property type="entry name" value="PAS_4"/>
</dbReference>
<dbReference type="PROSITE" id="PS50109">
    <property type="entry name" value="HIS_KIN"/>
    <property type="match status" value="1"/>
</dbReference>
<dbReference type="SUPFAM" id="SSF47384">
    <property type="entry name" value="Homodimeric domain of signal transducing histidine kinase"/>
    <property type="match status" value="1"/>
</dbReference>
<evidence type="ECO:0000256" key="6">
    <source>
        <dbReference type="ARBA" id="ARBA00022741"/>
    </source>
</evidence>
<dbReference type="PANTHER" id="PTHR43547">
    <property type="entry name" value="TWO-COMPONENT HISTIDINE KINASE"/>
    <property type="match status" value="1"/>
</dbReference>
<dbReference type="SUPFAM" id="SSF55785">
    <property type="entry name" value="PYP-like sensor domain (PAS domain)"/>
    <property type="match status" value="2"/>
</dbReference>
<reference evidence="16" key="1">
    <citation type="submission" date="2021-01" db="EMBL/GenBank/DDBJ databases">
        <title>Whole genome shotgun sequence of Planobispora takensis NBRC 109077.</title>
        <authorList>
            <person name="Komaki H."/>
            <person name="Tamura T."/>
        </authorList>
    </citation>
    <scope>NUCLEOTIDE SEQUENCE</scope>
    <source>
        <strain evidence="16">NBRC 109077</strain>
    </source>
</reference>
<evidence type="ECO:0000313" key="17">
    <source>
        <dbReference type="Proteomes" id="UP000634476"/>
    </source>
</evidence>
<name>A0A8J3T001_9ACTN</name>
<dbReference type="InterPro" id="IPR000014">
    <property type="entry name" value="PAS"/>
</dbReference>
<feature type="domain" description="CheB-type methylesterase" evidence="15">
    <location>
        <begin position="9"/>
        <end position="174"/>
    </location>
</feature>
<dbReference type="FunFam" id="3.30.565.10:FF:000037">
    <property type="entry name" value="Hybrid sensor histidine kinase/response regulator"/>
    <property type="match status" value="1"/>
</dbReference>
<comment type="catalytic activity">
    <reaction evidence="1">
        <text>ATP + protein L-histidine = ADP + protein N-phospho-L-histidine.</text>
        <dbReference type="EC" id="2.7.13.3"/>
    </reaction>
</comment>
<evidence type="ECO:0000256" key="7">
    <source>
        <dbReference type="ARBA" id="ARBA00022777"/>
    </source>
</evidence>
<dbReference type="PANTHER" id="PTHR43547:SF2">
    <property type="entry name" value="HYBRID SIGNAL TRANSDUCTION HISTIDINE KINASE C"/>
    <property type="match status" value="1"/>
</dbReference>
<evidence type="ECO:0000256" key="11">
    <source>
        <dbReference type="PROSITE-ProRule" id="PRU00169"/>
    </source>
</evidence>
<sequence>MNDQKRAGRETVVDVVAMVTSAGGLNALTTVLRDLPADLPAAVVVQQHLGSGHGLVPILERRTGRPVMWAVDGARLTPGVVVVCPPRMRLEVFPDGRCALIASGGALDYPHDALLRSLADAFGPRALAVVLTGMGRDGSAGTAAFKAADGIVFAQDEETAEFPAMPQAAAEAGADLVLPLHEIGGLVAEVVHGGPLPRPKSEIEAVREIFGGPSVMEGIAREVDWARTSLGPVTTWAPILRTTVRLIMASPMPLVLLWGEQHIMLYNDGSMEQGGAKHPEHFARPGFEMWPEARPTTEPLYDRAMSGESVHLPDTRWLLSRLGKPQYAWFDITFSPVWDDHGDIAGILQSSHERTAEVLSARRLRTLNRLAAAPASYNRRKVLKGALAVLGEAADVLFAAAYLLDASGRRASLVGAAGAEEGVGLAPWELRLVPGAAWPLQQAVETRRPVPVEDVGMRFRGHLAGPEQLAPESAVLHPLLDKAEEKIVGVLVLGAHPRLPLDDRYREFLALTGETITAKVAESHARRRERQRLERLAELDRAKTEFFSNVSHEFRTPLTLMLAPLEELLRHPGDPIPARRSDVELVQRNARRLLRLVGTLLDFSQVEAGRLRARFAPVDLATLTTQVASMFRGAAESAGLRLTVQAPPLPEPVWVDAEMWEKVVSNLVSNALKFTWEGSVEIGLRALPKHAELTVRDTGVGIPADQLPYVFKRFHRVPETRGRTHEGAGIGLALVHELVRRHHGRIRVTSEEGAGTAFTVWLPLGRRPGPEGPPAPAARIGQVMAAMAEEAVHWNPVRERNHAAMGLDDETPLRDLDTGQAAGARVLVAEDNADMRDYLVRLLGTTWRVTEARDGAEALDLARREPPELILADVMMPGMDGFALLQKIRAHEVLAPTPFILVTARAGEQSAIEGMLAGADDYIVKPFSARELLARVGAQLELSRMRRATERALHVSEERLRRILETENVGVLHFDDTGTLIDANDAFLRISGYTRADVESGGLNWQWMTPPEWATVSEQQMEQLAATGYIGPYQKEYICKDGTRRWMLFAGRDLGDGTISEFCIDISDLKHPQDATAPPHDPTARAPG</sequence>
<dbReference type="Gene3D" id="3.40.50.180">
    <property type="entry name" value="Methylesterase CheB, C-terminal domain"/>
    <property type="match status" value="1"/>
</dbReference>
<dbReference type="AlphaFoldDB" id="A0A8J3T001"/>
<evidence type="ECO:0000256" key="4">
    <source>
        <dbReference type="ARBA" id="ARBA00022553"/>
    </source>
</evidence>
<comment type="caution">
    <text evidence="16">The sequence shown here is derived from an EMBL/GenBank/DDBJ whole genome shotgun (WGS) entry which is preliminary data.</text>
</comment>
<dbReference type="Pfam" id="PF00072">
    <property type="entry name" value="Response_reg"/>
    <property type="match status" value="1"/>
</dbReference>
<dbReference type="CDD" id="cd17574">
    <property type="entry name" value="REC_OmpR"/>
    <property type="match status" value="1"/>
</dbReference>
<evidence type="ECO:0000313" key="16">
    <source>
        <dbReference type="EMBL" id="GII03572.1"/>
    </source>
</evidence>
<feature type="domain" description="PAS" evidence="14">
    <location>
        <begin position="956"/>
        <end position="1028"/>
    </location>
</feature>
<evidence type="ECO:0000259" key="15">
    <source>
        <dbReference type="PROSITE" id="PS50122"/>
    </source>
</evidence>
<dbReference type="InterPro" id="IPR005467">
    <property type="entry name" value="His_kinase_dom"/>
</dbReference>
<dbReference type="SUPFAM" id="SSF55781">
    <property type="entry name" value="GAF domain-like"/>
    <property type="match status" value="1"/>
</dbReference>
<keyword evidence="6" id="KW-0547">Nucleotide-binding</keyword>
<dbReference type="SMART" id="SM00387">
    <property type="entry name" value="HATPase_c"/>
    <property type="match status" value="1"/>
</dbReference>
<keyword evidence="7" id="KW-0418">Kinase</keyword>
<dbReference type="CDD" id="cd00130">
    <property type="entry name" value="PAS"/>
    <property type="match status" value="1"/>
</dbReference>
<keyword evidence="10" id="KW-0378">Hydrolase</keyword>
<feature type="domain" description="Response regulatory" evidence="13">
    <location>
        <begin position="825"/>
        <end position="940"/>
    </location>
</feature>
<dbReference type="InterPro" id="IPR029016">
    <property type="entry name" value="GAF-like_dom_sf"/>
</dbReference>
<keyword evidence="5" id="KW-0808">Transferase</keyword>
<evidence type="ECO:0000256" key="9">
    <source>
        <dbReference type="ARBA" id="ARBA00023012"/>
    </source>
</evidence>
<dbReference type="InterPro" id="IPR035965">
    <property type="entry name" value="PAS-like_dom_sf"/>
</dbReference>